<evidence type="ECO:0000313" key="3">
    <source>
        <dbReference type="Proteomes" id="UP000319663"/>
    </source>
</evidence>
<sequence>MRIHDSDSTNSGFTDKVLEVEIWGPDKPELKLVDPPGYTMLPVATRATRASKVSKNNGGIIPAVISVKMDYYLQEVLNIAEHFDPKRERTLGIITQPRYLRD</sequence>
<evidence type="ECO:0000259" key="1">
    <source>
        <dbReference type="Pfam" id="PF00350"/>
    </source>
</evidence>
<organism evidence="2 3">
    <name type="scientific">Monascus purpureus</name>
    <name type="common">Red mold</name>
    <name type="synonym">Monascus anka</name>
    <dbReference type="NCBI Taxonomy" id="5098"/>
    <lineage>
        <taxon>Eukaryota</taxon>
        <taxon>Fungi</taxon>
        <taxon>Dikarya</taxon>
        <taxon>Ascomycota</taxon>
        <taxon>Pezizomycotina</taxon>
        <taxon>Eurotiomycetes</taxon>
        <taxon>Eurotiomycetidae</taxon>
        <taxon>Eurotiales</taxon>
        <taxon>Aspergillaceae</taxon>
        <taxon>Monascus</taxon>
    </lineage>
</organism>
<dbReference type="Proteomes" id="UP000319663">
    <property type="component" value="Unassembled WGS sequence"/>
</dbReference>
<dbReference type="EMBL" id="VIFY01000152">
    <property type="protein sequence ID" value="TQB69446.1"/>
    <property type="molecule type" value="Genomic_DNA"/>
</dbReference>
<keyword evidence="3" id="KW-1185">Reference proteome</keyword>
<dbReference type="InterPro" id="IPR045063">
    <property type="entry name" value="Dynamin_N"/>
</dbReference>
<dbReference type="STRING" id="5098.A0A507QLR5"/>
<dbReference type="InterPro" id="IPR027417">
    <property type="entry name" value="P-loop_NTPase"/>
</dbReference>
<reference evidence="2 3" key="1">
    <citation type="submission" date="2019-06" db="EMBL/GenBank/DDBJ databases">
        <title>Wine fermentation using esterase from Monascus purpureus.</title>
        <authorList>
            <person name="Geng C."/>
            <person name="Zhang Y."/>
        </authorList>
    </citation>
    <scope>NUCLEOTIDE SEQUENCE [LARGE SCALE GENOMIC DNA]</scope>
    <source>
        <strain evidence="2">HQ1</strain>
    </source>
</reference>
<comment type="caution">
    <text evidence="2">The sequence shown here is derived from an EMBL/GenBank/DDBJ whole genome shotgun (WGS) entry which is preliminary data.</text>
</comment>
<gene>
    <name evidence="2" type="ORF">MPDQ_001849</name>
</gene>
<dbReference type="SUPFAM" id="SSF52540">
    <property type="entry name" value="P-loop containing nucleoside triphosphate hydrolases"/>
    <property type="match status" value="1"/>
</dbReference>
<dbReference type="Gene3D" id="3.40.50.300">
    <property type="entry name" value="P-loop containing nucleotide triphosphate hydrolases"/>
    <property type="match status" value="1"/>
</dbReference>
<feature type="domain" description="Dynamin N-terminal" evidence="1">
    <location>
        <begin position="6"/>
        <end position="96"/>
    </location>
</feature>
<dbReference type="Pfam" id="PF00350">
    <property type="entry name" value="Dynamin_N"/>
    <property type="match status" value="1"/>
</dbReference>
<protein>
    <recommendedName>
        <fullName evidence="1">Dynamin N-terminal domain-containing protein</fullName>
    </recommendedName>
</protein>
<proteinExistence type="predicted"/>
<evidence type="ECO:0000313" key="2">
    <source>
        <dbReference type="EMBL" id="TQB69446.1"/>
    </source>
</evidence>
<accession>A0A507QLR5</accession>
<name>A0A507QLR5_MONPU</name>
<dbReference type="AlphaFoldDB" id="A0A507QLR5"/>